<dbReference type="Gene3D" id="3.40.50.300">
    <property type="entry name" value="P-loop containing nucleotide triphosphate hydrolases"/>
    <property type="match status" value="1"/>
</dbReference>
<name>D5U6C7_BRAM5</name>
<evidence type="ECO:0000259" key="3">
    <source>
        <dbReference type="PROSITE" id="PS51194"/>
    </source>
</evidence>
<dbReference type="STRING" id="526224.Bmur_2557"/>
<feature type="domain" description="Helicase ATP-binding" evidence="2">
    <location>
        <begin position="272"/>
        <end position="411"/>
    </location>
</feature>
<dbReference type="SMART" id="SM00487">
    <property type="entry name" value="DEXDc"/>
    <property type="match status" value="1"/>
</dbReference>
<dbReference type="CDD" id="cd18793">
    <property type="entry name" value="SF2_C_SNF"/>
    <property type="match status" value="1"/>
</dbReference>
<dbReference type="Pfam" id="PF00176">
    <property type="entry name" value="SNF2-rel_dom"/>
    <property type="match status" value="1"/>
</dbReference>
<dbReference type="InterPro" id="IPR001650">
    <property type="entry name" value="Helicase_C-like"/>
</dbReference>
<accession>D5U6C7</accession>
<dbReference type="AlphaFoldDB" id="D5U6C7"/>
<dbReference type="HOGENOM" id="CLU_008466_1_0_12"/>
<evidence type="ECO:0000313" key="5">
    <source>
        <dbReference type="Proteomes" id="UP000001915"/>
    </source>
</evidence>
<dbReference type="PROSITE" id="PS51194">
    <property type="entry name" value="HELICASE_CTER"/>
    <property type="match status" value="1"/>
</dbReference>
<dbReference type="PROSITE" id="PS51192">
    <property type="entry name" value="HELICASE_ATP_BIND_1"/>
    <property type="match status" value="1"/>
</dbReference>
<dbReference type="Gene3D" id="3.40.50.10810">
    <property type="entry name" value="Tandem AAA-ATPase domain"/>
    <property type="match status" value="1"/>
</dbReference>
<evidence type="ECO:0000313" key="4">
    <source>
        <dbReference type="EMBL" id="ADG72626.1"/>
    </source>
</evidence>
<keyword evidence="4" id="KW-0067">ATP-binding</keyword>
<dbReference type="GO" id="GO:0004386">
    <property type="term" value="F:helicase activity"/>
    <property type="evidence" value="ECO:0007669"/>
    <property type="project" value="UniProtKB-KW"/>
</dbReference>
<dbReference type="KEGG" id="brm:Bmur_2557"/>
<keyword evidence="4" id="KW-0347">Helicase</keyword>
<dbReference type="SUPFAM" id="SSF52540">
    <property type="entry name" value="P-loop containing nucleoside triphosphate hydrolases"/>
    <property type="match status" value="2"/>
</dbReference>
<protein>
    <submittedName>
        <fullName evidence="4">Helicase domain protein</fullName>
    </submittedName>
</protein>
<dbReference type="PANTHER" id="PTHR45766">
    <property type="entry name" value="DNA ANNEALING HELICASE AND ENDONUCLEASE ZRANB3 FAMILY MEMBER"/>
    <property type="match status" value="1"/>
</dbReference>
<dbReference type="SMART" id="SM00490">
    <property type="entry name" value="HELICc"/>
    <property type="match status" value="1"/>
</dbReference>
<dbReference type="Pfam" id="PF00271">
    <property type="entry name" value="Helicase_C"/>
    <property type="match status" value="1"/>
</dbReference>
<dbReference type="RefSeq" id="WP_013114963.1">
    <property type="nucleotide sequence ID" value="NC_014150.1"/>
</dbReference>
<dbReference type="InterPro" id="IPR027417">
    <property type="entry name" value="P-loop_NTPase"/>
</dbReference>
<dbReference type="InterPro" id="IPR049730">
    <property type="entry name" value="SNF2/RAD54-like_C"/>
</dbReference>
<proteinExistence type="predicted"/>
<evidence type="ECO:0000259" key="2">
    <source>
        <dbReference type="PROSITE" id="PS51192"/>
    </source>
</evidence>
<dbReference type="Gene3D" id="3.30.870.10">
    <property type="entry name" value="Endonuclease Chain A"/>
    <property type="match status" value="1"/>
</dbReference>
<dbReference type="InterPro" id="IPR014001">
    <property type="entry name" value="Helicase_ATP-bd"/>
</dbReference>
<organism evidence="4 5">
    <name type="scientific">Brachyspira murdochii (strain ATCC 51284 / DSM 12563 / 56-150)</name>
    <name type="common">Serpulina murdochii</name>
    <dbReference type="NCBI Taxonomy" id="526224"/>
    <lineage>
        <taxon>Bacteria</taxon>
        <taxon>Pseudomonadati</taxon>
        <taxon>Spirochaetota</taxon>
        <taxon>Spirochaetia</taxon>
        <taxon>Brachyspirales</taxon>
        <taxon>Brachyspiraceae</taxon>
        <taxon>Brachyspira</taxon>
    </lineage>
</organism>
<dbReference type="InterPro" id="IPR000330">
    <property type="entry name" value="SNF2_N"/>
</dbReference>
<dbReference type="GO" id="GO:0016787">
    <property type="term" value="F:hydrolase activity"/>
    <property type="evidence" value="ECO:0007669"/>
    <property type="project" value="UniProtKB-KW"/>
</dbReference>
<dbReference type="GO" id="GO:0005524">
    <property type="term" value="F:ATP binding"/>
    <property type="evidence" value="ECO:0007669"/>
    <property type="project" value="InterPro"/>
</dbReference>
<dbReference type="OrthoDB" id="9814088at2"/>
<dbReference type="Proteomes" id="UP000001915">
    <property type="component" value="Chromosome"/>
</dbReference>
<dbReference type="InterPro" id="IPR038718">
    <property type="entry name" value="SNF2-like_sf"/>
</dbReference>
<reference evidence="4 5" key="1">
    <citation type="journal article" date="2010" name="Stand. Genomic Sci.">
        <title>Complete genome sequence of Brachyspira murdochii type strain (56-150).</title>
        <authorList>
            <person name="Pati A."/>
            <person name="Sikorski J."/>
            <person name="Gronow S."/>
            <person name="Munk C."/>
            <person name="Lapidus A."/>
            <person name="Copeland A."/>
            <person name="Glavina Del Tio T."/>
            <person name="Nolan M."/>
            <person name="Lucas S."/>
            <person name="Chen F."/>
            <person name="Tice H."/>
            <person name="Cheng J.F."/>
            <person name="Han C."/>
            <person name="Detter J.C."/>
            <person name="Bruce D."/>
            <person name="Tapia R."/>
            <person name="Goodwin L."/>
            <person name="Pitluck S."/>
            <person name="Liolios K."/>
            <person name="Ivanova N."/>
            <person name="Mavromatis K."/>
            <person name="Mikhailova N."/>
            <person name="Chen A."/>
            <person name="Palaniappan K."/>
            <person name="Land M."/>
            <person name="Hauser L."/>
            <person name="Chang Y.J."/>
            <person name="Jeffries C.D."/>
            <person name="Spring S."/>
            <person name="Rohde M."/>
            <person name="Goker M."/>
            <person name="Bristow J."/>
            <person name="Eisen J.A."/>
            <person name="Markowitz V."/>
            <person name="Hugenholtz P."/>
            <person name="Kyrpides N.C."/>
            <person name="Klenk H.P."/>
        </authorList>
    </citation>
    <scope>NUCLEOTIDE SEQUENCE [LARGE SCALE GENOMIC DNA]</scope>
    <source>
        <strain evidence="5">ATCC 51284 / DSM 12563 / 56-150</strain>
    </source>
</reference>
<feature type="domain" description="Helicase C-terminal" evidence="3">
    <location>
        <begin position="726"/>
        <end position="892"/>
    </location>
</feature>
<evidence type="ECO:0000256" key="1">
    <source>
        <dbReference type="ARBA" id="ARBA00022801"/>
    </source>
</evidence>
<dbReference type="PANTHER" id="PTHR45766:SF6">
    <property type="entry name" value="SWI_SNF-RELATED MATRIX-ASSOCIATED ACTIN-DEPENDENT REGULATOR OF CHROMATIN SUBFAMILY A-LIKE PROTEIN 1"/>
    <property type="match status" value="1"/>
</dbReference>
<gene>
    <name evidence="4" type="ordered locus">Bmur_2557</name>
</gene>
<dbReference type="eggNOG" id="COG0553">
    <property type="taxonomic scope" value="Bacteria"/>
</dbReference>
<keyword evidence="1" id="KW-0378">Hydrolase</keyword>
<sequence length="1117" mass="131386">MKILDNVNTKVFEIFKTEENIKEIGILSAYCSYSAFYDISNDKTARETFFKANVKIIMGMNIDPKIQCLYINYNQNNTKTNKEEFNDFIEYTISELNKNPNNKTVLELFKEKCQNSSLEIRSANDKTHAKLYVLRYNDKSTIKKMHGCAIIGSSNFSREGLHQRKEINAYTEDGFEDFYNFFQDEWKNTSSILDKENEKEFFDRVGIKDKEEIKQNNNEAEETTKHATPYEIYLKVIYEYFNFFTNEKLLFTPKDFNYSNYKYQIDAIKSGIKSIMTYGGVLISDVVGLGKSIIASAIAKNLIEMKAAEEIIIVSPPKIIYSWENYNTEFKLNAVIKSVGKLDELYEYVKNHKKTRLIIIDEAHRFVNSKTESYNIIKNICSANKVMLLTATPMHNTTSDIFSLIDIFDRMLTTDKSIAEIKSSILKEERIIKSKYKKDDNEKETKEKIKDISKQILGLINPIIIRRTRKDLKEDLEYRKDLEEQKTEFNNVEDPKLHDYNLGDISKLYSDTFEKITPNDDEYNNKGNDKTLFDDNNNSTEINNNKFKAVRYEPLTYLKYTTIEEKKNADKIIEYVYGENINADFASTSSRNLTKFMKHLLVRRFESSLYAFKKSIDNMIDKYENIKTWINKDLYPIYKKGDTLYIEDFFSYNNENADDENDIEYDEVLDFNKTNKKIKDVKIIENVKEVLEDKFFEDFENDLKILKQIKKDWDNISSDKDKKFIKLIEELKKFKKENDKRKIIIFTEFKDTADYLYESVYKDDELRELFKPIKSTSQSKNRDIIAANFDASLNTDKQEDDYFLLIATDTLSEGINLHRAGIIINYDIPYNPTRVIQRVGRINRIGKKLFDKIYIHNFIPRLEAQKDIKNWQISNFKLNLINAIFGNDTKILKKDDEINSLFSLKRENEILTDDDVSWDNEYRDIYNKIKNDDKLLERIKSIENNIVIRRESNFSGLLEIIQSKNGVFGSLLKNSKIDFNIENIFKTLKADKNEKYIPPSENIKNFEDELKRRKNIKKSTSSHSALNNFYQYLDNDEERDYVKKLISITENKYLSDKTIKEIEKALKSKSGCSVGILQNIISSDEVNEKFNYSSNNLQSIYEDSYLIVKEEFSKYSN</sequence>
<dbReference type="EMBL" id="CP001959">
    <property type="protein sequence ID" value="ADG72626.1"/>
    <property type="molecule type" value="Genomic_DNA"/>
</dbReference>
<keyword evidence="4" id="KW-0547">Nucleotide-binding</keyword>